<organism evidence="2 3">
    <name type="scientific">Peltaster fructicola</name>
    <dbReference type="NCBI Taxonomy" id="286661"/>
    <lineage>
        <taxon>Eukaryota</taxon>
        <taxon>Fungi</taxon>
        <taxon>Dikarya</taxon>
        <taxon>Ascomycota</taxon>
        <taxon>Pezizomycotina</taxon>
        <taxon>Dothideomycetes</taxon>
        <taxon>Dothideomycetes incertae sedis</taxon>
        <taxon>Peltaster</taxon>
    </lineage>
</organism>
<dbReference type="AlphaFoldDB" id="A0A6H0XS79"/>
<evidence type="ECO:0000313" key="2">
    <source>
        <dbReference type="EMBL" id="QIW97545.1"/>
    </source>
</evidence>
<feature type="compositionally biased region" description="Low complexity" evidence="1">
    <location>
        <begin position="9"/>
        <end position="30"/>
    </location>
</feature>
<keyword evidence="3" id="KW-1185">Reference proteome</keyword>
<gene>
    <name evidence="2" type="ORF">AMS68_003063</name>
</gene>
<dbReference type="EMBL" id="CP051140">
    <property type="protein sequence ID" value="QIW97545.1"/>
    <property type="molecule type" value="Genomic_DNA"/>
</dbReference>
<dbReference type="OrthoDB" id="5336357at2759"/>
<evidence type="ECO:0000256" key="1">
    <source>
        <dbReference type="SAM" id="MobiDB-lite"/>
    </source>
</evidence>
<name>A0A6H0XS79_9PEZI</name>
<sequence length="191" mass="21224">MTLKRKRSSAAISPASDISASTTTSSPLSSYYTFSRPVEAQPHKTAWIASDDVQLGCRTLKRHRDNRPNPEQIYAYTIGRLFNAQRERPNAEPQPPPLVVQPQGKTTQKTSLHSFWSIPQPLPARHTPEPSYVTGQYDQRCEDCDGRLKQEDAMDVDDAGEVSTSCHSCLRNVCDTCAVQGDQRVCLSCAI</sequence>
<evidence type="ECO:0000313" key="3">
    <source>
        <dbReference type="Proteomes" id="UP000503462"/>
    </source>
</evidence>
<proteinExistence type="predicted"/>
<feature type="region of interest" description="Disordered" evidence="1">
    <location>
        <begin position="1"/>
        <end position="30"/>
    </location>
</feature>
<protein>
    <submittedName>
        <fullName evidence="2">Uncharacterized protein</fullName>
    </submittedName>
</protein>
<dbReference type="Proteomes" id="UP000503462">
    <property type="component" value="Chromosome 2"/>
</dbReference>
<reference evidence="2 3" key="1">
    <citation type="journal article" date="2016" name="Sci. Rep.">
        <title>Peltaster fructicola genome reveals evolution from an invasive phytopathogen to an ectophytic parasite.</title>
        <authorList>
            <person name="Xu C."/>
            <person name="Chen H."/>
            <person name="Gleason M.L."/>
            <person name="Xu J.R."/>
            <person name="Liu H."/>
            <person name="Zhang R."/>
            <person name="Sun G."/>
        </authorList>
    </citation>
    <scope>NUCLEOTIDE SEQUENCE [LARGE SCALE GENOMIC DNA]</scope>
    <source>
        <strain evidence="2 3">LNHT1506</strain>
    </source>
</reference>
<accession>A0A6H0XS79</accession>